<dbReference type="AlphaFoldDB" id="A0AA40KS75"/>
<sequence length="217" mass="24709">MLLFALNAVRLQFRFDKIDHEVGICIGQIKFVDSKNVSAPVPKIFTCPELPRVLTSTRRNVSEQDEYLPRKTFQKFRFRSRARLSLLGGSKGLIGYDPKHTCSRGDHLCRRKRKWRAARRLKKKKWKGNIEAVARFLATPLERVGVNVVSLTLVPFLQRRNCSVVGIHRILAWLKITSHAYNVKAAVGGLFSVLGVSEARFLSIRSVNFTRLPVPAQ</sequence>
<evidence type="ECO:0000313" key="1">
    <source>
        <dbReference type="EMBL" id="KAK1130887.1"/>
    </source>
</evidence>
<protein>
    <submittedName>
        <fullName evidence="1">Uncharacterized protein</fullName>
    </submittedName>
</protein>
<comment type="caution">
    <text evidence="1">The sequence shown here is derived from an EMBL/GenBank/DDBJ whole genome shotgun (WGS) entry which is preliminary data.</text>
</comment>
<dbReference type="Proteomes" id="UP001177670">
    <property type="component" value="Unassembled WGS sequence"/>
</dbReference>
<evidence type="ECO:0000313" key="2">
    <source>
        <dbReference type="Proteomes" id="UP001177670"/>
    </source>
</evidence>
<gene>
    <name evidence="1" type="ORF">K0M31_017191</name>
</gene>
<keyword evidence="2" id="KW-1185">Reference proteome</keyword>
<reference evidence="1" key="1">
    <citation type="submission" date="2021-10" db="EMBL/GenBank/DDBJ databases">
        <title>Melipona bicolor Genome sequencing and assembly.</title>
        <authorList>
            <person name="Araujo N.S."/>
            <person name="Arias M.C."/>
        </authorList>
    </citation>
    <scope>NUCLEOTIDE SEQUENCE</scope>
    <source>
        <strain evidence="1">USP_2M_L1-L4_2017</strain>
        <tissue evidence="1">Whole body</tissue>
    </source>
</reference>
<dbReference type="EMBL" id="JAHYIQ010000006">
    <property type="protein sequence ID" value="KAK1130887.1"/>
    <property type="molecule type" value="Genomic_DNA"/>
</dbReference>
<organism evidence="1 2">
    <name type="scientific">Melipona bicolor</name>
    <dbReference type="NCBI Taxonomy" id="60889"/>
    <lineage>
        <taxon>Eukaryota</taxon>
        <taxon>Metazoa</taxon>
        <taxon>Ecdysozoa</taxon>
        <taxon>Arthropoda</taxon>
        <taxon>Hexapoda</taxon>
        <taxon>Insecta</taxon>
        <taxon>Pterygota</taxon>
        <taxon>Neoptera</taxon>
        <taxon>Endopterygota</taxon>
        <taxon>Hymenoptera</taxon>
        <taxon>Apocrita</taxon>
        <taxon>Aculeata</taxon>
        <taxon>Apoidea</taxon>
        <taxon>Anthophila</taxon>
        <taxon>Apidae</taxon>
        <taxon>Melipona</taxon>
    </lineage>
</organism>
<name>A0AA40KS75_9HYME</name>
<accession>A0AA40KS75</accession>
<proteinExistence type="predicted"/>